<gene>
    <name evidence="2" type="ORF">O181_035036</name>
</gene>
<sequence length="180" mass="20673">MDVTLELDTRYHERQNEKIHQQKKKAEASKSNSSSSNKKKKNFQKRDKPNSSFLNKHFRNMDLPPSSYHDSLEELWDEEEEQEAIEIVMKVVPSAYHKYLDEFSRVKAEKHPPHHTCDNHRKLEGSLPSAGVIDFSSNQESDTLRAYIAENLEKGFIQPSSSSTAVPVLFVKKQDGGLCL</sequence>
<comment type="caution">
    <text evidence="2">The sequence shown here is derived from an EMBL/GenBank/DDBJ whole genome shotgun (WGS) entry which is preliminary data.</text>
</comment>
<dbReference type="Gene3D" id="3.10.10.10">
    <property type="entry name" value="HIV Type 1 Reverse Transcriptase, subunit A, domain 1"/>
    <property type="match status" value="1"/>
</dbReference>
<dbReference type="EMBL" id="AVOT02013033">
    <property type="protein sequence ID" value="MBW0495321.1"/>
    <property type="molecule type" value="Genomic_DNA"/>
</dbReference>
<dbReference type="PANTHER" id="PTHR15503">
    <property type="entry name" value="LDOC1 RELATED"/>
    <property type="match status" value="1"/>
</dbReference>
<keyword evidence="3" id="KW-1185">Reference proteome</keyword>
<dbReference type="Proteomes" id="UP000765509">
    <property type="component" value="Unassembled WGS sequence"/>
</dbReference>
<name>A0A9Q3D7I8_9BASI</name>
<feature type="region of interest" description="Disordered" evidence="1">
    <location>
        <begin position="1"/>
        <end position="65"/>
    </location>
</feature>
<proteinExistence type="predicted"/>
<dbReference type="AlphaFoldDB" id="A0A9Q3D7I8"/>
<protein>
    <submittedName>
        <fullName evidence="2">Uncharacterized protein</fullName>
    </submittedName>
</protein>
<accession>A0A9Q3D7I8</accession>
<reference evidence="2" key="1">
    <citation type="submission" date="2021-03" db="EMBL/GenBank/DDBJ databases">
        <title>Draft genome sequence of rust myrtle Austropuccinia psidii MF-1, a brazilian biotype.</title>
        <authorList>
            <person name="Quecine M.C."/>
            <person name="Pachon D.M.R."/>
            <person name="Bonatelli M.L."/>
            <person name="Correr F.H."/>
            <person name="Franceschini L.M."/>
            <person name="Leite T.F."/>
            <person name="Margarido G.R.A."/>
            <person name="Almeida C.A."/>
            <person name="Ferrarezi J.A."/>
            <person name="Labate C.A."/>
        </authorList>
    </citation>
    <scope>NUCLEOTIDE SEQUENCE</scope>
    <source>
        <strain evidence="2">MF-1</strain>
    </source>
</reference>
<organism evidence="2 3">
    <name type="scientific">Austropuccinia psidii MF-1</name>
    <dbReference type="NCBI Taxonomy" id="1389203"/>
    <lineage>
        <taxon>Eukaryota</taxon>
        <taxon>Fungi</taxon>
        <taxon>Dikarya</taxon>
        <taxon>Basidiomycota</taxon>
        <taxon>Pucciniomycotina</taxon>
        <taxon>Pucciniomycetes</taxon>
        <taxon>Pucciniales</taxon>
        <taxon>Sphaerophragmiaceae</taxon>
        <taxon>Austropuccinia</taxon>
    </lineage>
</organism>
<evidence type="ECO:0000313" key="2">
    <source>
        <dbReference type="EMBL" id="MBW0495321.1"/>
    </source>
</evidence>
<dbReference type="OrthoDB" id="3262920at2759"/>
<feature type="compositionally biased region" description="Basic and acidic residues" evidence="1">
    <location>
        <begin position="7"/>
        <end position="28"/>
    </location>
</feature>
<evidence type="ECO:0000313" key="3">
    <source>
        <dbReference type="Proteomes" id="UP000765509"/>
    </source>
</evidence>
<dbReference type="PANTHER" id="PTHR15503:SF22">
    <property type="entry name" value="TRANSPOSON TY3-I GAG POLYPROTEIN"/>
    <property type="match status" value="1"/>
</dbReference>
<evidence type="ECO:0000256" key="1">
    <source>
        <dbReference type="SAM" id="MobiDB-lite"/>
    </source>
</evidence>
<dbReference type="SUPFAM" id="SSF56672">
    <property type="entry name" value="DNA/RNA polymerases"/>
    <property type="match status" value="1"/>
</dbReference>
<dbReference type="InterPro" id="IPR043502">
    <property type="entry name" value="DNA/RNA_pol_sf"/>
</dbReference>
<dbReference type="InterPro" id="IPR032567">
    <property type="entry name" value="RTL1-rel"/>
</dbReference>